<protein>
    <submittedName>
        <fullName evidence="2">Alpha/beta hydrolase fold protein</fullName>
    </submittedName>
</protein>
<name>D7A9T5_ANCN5</name>
<evidence type="ECO:0000313" key="2">
    <source>
        <dbReference type="EMBL" id="ADH88861.1"/>
    </source>
</evidence>
<dbReference type="InterPro" id="IPR029058">
    <property type="entry name" value="AB_hydrolase_fold"/>
</dbReference>
<keyword evidence="3" id="KW-1185">Reference proteome</keyword>
<proteinExistence type="predicted"/>
<dbReference type="OrthoDB" id="9814966at2"/>
<sequence length="251" mass="26742">MATFILIHGSWHWGGCFQKVANILGAAGHAVIAPDLASHGFDPTPTAAVTDISIYAAPVRAALEEIDGKAILVGHSVGGATCTWLGEEMAERVAALVYLTGFMAPNGKTARDFVMTPAYLKDPAIIESQGMLRLGKEGLGLDLTKRDLIAGSLYSGCSAHDIDRAFPNLVRVTPHAPFTAVSAITPHRFGRLPRHYIECLEDRGLPLAVQRLMQEAVPGARVHQLATGHSPFLSAPEDVADILLKVAGWHG</sequence>
<dbReference type="Pfam" id="PF12697">
    <property type="entry name" value="Abhydrolase_6"/>
    <property type="match status" value="1"/>
</dbReference>
<dbReference type="AlphaFoldDB" id="D7A9T5"/>
<organism evidence="2 3">
    <name type="scientific">Ancylobacter novellus (strain ATCC 8093 / DSM 506 / JCM 20403 / CCM 1077 / IAM 12100 / NBRC 12443 / NCIMB 10456)</name>
    <name type="common">Starkeya novella</name>
    <dbReference type="NCBI Taxonomy" id="639283"/>
    <lineage>
        <taxon>Bacteria</taxon>
        <taxon>Pseudomonadati</taxon>
        <taxon>Pseudomonadota</taxon>
        <taxon>Alphaproteobacteria</taxon>
        <taxon>Hyphomicrobiales</taxon>
        <taxon>Xanthobacteraceae</taxon>
        <taxon>Ancylobacter</taxon>
    </lineage>
</organism>
<dbReference type="GO" id="GO:0009694">
    <property type="term" value="P:jasmonic acid metabolic process"/>
    <property type="evidence" value="ECO:0007669"/>
    <property type="project" value="TreeGrafter"/>
</dbReference>
<dbReference type="GO" id="GO:0080031">
    <property type="term" value="F:methyl salicylate esterase activity"/>
    <property type="evidence" value="ECO:0007669"/>
    <property type="project" value="TreeGrafter"/>
</dbReference>
<dbReference type="PANTHER" id="PTHR10992:SF872">
    <property type="entry name" value="METHYLESTERASE 11, CHLOROPLASTIC-RELATED"/>
    <property type="match status" value="1"/>
</dbReference>
<dbReference type="RefSeq" id="WP_013166365.1">
    <property type="nucleotide sequence ID" value="NC_014217.1"/>
</dbReference>
<dbReference type="InterPro" id="IPR000073">
    <property type="entry name" value="AB_hydrolase_1"/>
</dbReference>
<reference evidence="2 3" key="1">
    <citation type="journal article" date="2012" name="Stand. Genomic Sci.">
        <title>Complete genome sequence of the facultatively chemolithoautotrophic and methylotrophic alpha Proteobacterium Starkeya novella type strain (ATCC 8093(T)).</title>
        <authorList>
            <person name="Kappler U."/>
            <person name="Davenport K."/>
            <person name="Beatson S."/>
            <person name="Lucas S."/>
            <person name="Lapidus A."/>
            <person name="Copeland A."/>
            <person name="Berry K.W."/>
            <person name="Glavina Del Rio T."/>
            <person name="Hammon N."/>
            <person name="Dalin E."/>
            <person name="Tice H."/>
            <person name="Pitluck S."/>
            <person name="Richardson P."/>
            <person name="Bruce D."/>
            <person name="Goodwin L.A."/>
            <person name="Han C."/>
            <person name="Tapia R."/>
            <person name="Detter J.C."/>
            <person name="Chang Y.J."/>
            <person name="Jeffries C.D."/>
            <person name="Land M."/>
            <person name="Hauser L."/>
            <person name="Kyrpides N.C."/>
            <person name="Goker M."/>
            <person name="Ivanova N."/>
            <person name="Klenk H.P."/>
            <person name="Woyke T."/>
        </authorList>
    </citation>
    <scope>NUCLEOTIDE SEQUENCE [LARGE SCALE GENOMIC DNA]</scope>
    <source>
        <strain evidence="3">ATCC 8093 / DSM 506 / JCM 20403 / CCM 1077 / IAM 12100 / NBRC 12443 / NCIMB 10456</strain>
    </source>
</reference>
<keyword evidence="2" id="KW-0378">Hydrolase</keyword>
<dbReference type="STRING" id="639283.Snov_1552"/>
<gene>
    <name evidence="2" type="ordered locus">Snov_1552</name>
</gene>
<dbReference type="GO" id="GO:0009696">
    <property type="term" value="P:salicylic acid metabolic process"/>
    <property type="evidence" value="ECO:0007669"/>
    <property type="project" value="TreeGrafter"/>
</dbReference>
<dbReference type="eggNOG" id="COG2267">
    <property type="taxonomic scope" value="Bacteria"/>
</dbReference>
<dbReference type="HOGENOM" id="CLU_046066_0_2_5"/>
<dbReference type="Proteomes" id="UP000006633">
    <property type="component" value="Chromosome"/>
</dbReference>
<dbReference type="KEGG" id="sno:Snov_1552"/>
<dbReference type="EMBL" id="CP002026">
    <property type="protein sequence ID" value="ADH88861.1"/>
    <property type="molecule type" value="Genomic_DNA"/>
</dbReference>
<dbReference type="InterPro" id="IPR045889">
    <property type="entry name" value="MES/HNL"/>
</dbReference>
<accession>D7A9T5</accession>
<evidence type="ECO:0000259" key="1">
    <source>
        <dbReference type="Pfam" id="PF12697"/>
    </source>
</evidence>
<dbReference type="GO" id="GO:0080032">
    <property type="term" value="F:methyl jasmonate esterase activity"/>
    <property type="evidence" value="ECO:0007669"/>
    <property type="project" value="TreeGrafter"/>
</dbReference>
<dbReference type="PANTHER" id="PTHR10992">
    <property type="entry name" value="METHYLESTERASE FAMILY MEMBER"/>
    <property type="match status" value="1"/>
</dbReference>
<dbReference type="GO" id="GO:0080030">
    <property type="term" value="F:methyl indole-3-acetate esterase activity"/>
    <property type="evidence" value="ECO:0007669"/>
    <property type="project" value="TreeGrafter"/>
</dbReference>
<feature type="domain" description="AB hydrolase-1" evidence="1">
    <location>
        <begin position="5"/>
        <end position="241"/>
    </location>
</feature>
<dbReference type="Gene3D" id="3.40.50.1820">
    <property type="entry name" value="alpha/beta hydrolase"/>
    <property type="match status" value="1"/>
</dbReference>
<evidence type="ECO:0000313" key="3">
    <source>
        <dbReference type="Proteomes" id="UP000006633"/>
    </source>
</evidence>
<dbReference type="SUPFAM" id="SSF53474">
    <property type="entry name" value="alpha/beta-Hydrolases"/>
    <property type="match status" value="1"/>
</dbReference>